<proteinExistence type="predicted"/>
<reference evidence="2 3" key="1">
    <citation type="submission" date="2013-04" db="EMBL/GenBank/DDBJ databases">
        <title>Shimia sp. 22II-S11-Z10 Genome Sequencing.</title>
        <authorList>
            <person name="Lai Q."/>
            <person name="Li G."/>
            <person name="Shao Z."/>
        </authorList>
    </citation>
    <scope>NUCLEOTIDE SEQUENCE [LARGE SCALE GENOMIC DNA]</scope>
    <source>
        <strain evidence="3">22II-S11-Z10</strain>
    </source>
</reference>
<protein>
    <recommendedName>
        <fullName evidence="4">Lipoprotein</fullName>
    </recommendedName>
</protein>
<keyword evidence="3" id="KW-1185">Reference proteome</keyword>
<evidence type="ECO:0000256" key="1">
    <source>
        <dbReference type="SAM" id="SignalP"/>
    </source>
</evidence>
<dbReference type="eggNOG" id="ENOG5032YYC">
    <property type="taxonomic scope" value="Bacteria"/>
</dbReference>
<accession>A0A058ZKT9</accession>
<dbReference type="AlphaFoldDB" id="A0A058ZKT9"/>
<sequence>MTMKKPLLAALAAITLLTGCASVRESRVNPFNWFQRSEPEKDLAPELADLDRRGLVDQVVSMKVDAVPGGALVTAIGLPPTQGYWDAELVTDENTDQAGVLVLQFRAEQPTFVSPQGAPVSREVSAGLFVSDQTLEGIRQIIVLGAQNQRSSRR</sequence>
<keyword evidence="1" id="KW-0732">Signal</keyword>
<dbReference type="PATRIC" id="fig|1461693.3.peg.2160"/>
<comment type="caution">
    <text evidence="2">The sequence shown here is derived from an EMBL/GenBank/DDBJ whole genome shotgun (WGS) entry which is preliminary data.</text>
</comment>
<feature type="signal peptide" evidence="1">
    <location>
        <begin position="1"/>
        <end position="21"/>
    </location>
</feature>
<dbReference type="EMBL" id="AQQY01000006">
    <property type="protein sequence ID" value="KCV81802.1"/>
    <property type="molecule type" value="Genomic_DNA"/>
</dbReference>
<dbReference type="STRING" id="1461693.ATO10_10665"/>
<dbReference type="PROSITE" id="PS51257">
    <property type="entry name" value="PROKAR_LIPOPROTEIN"/>
    <property type="match status" value="1"/>
</dbReference>
<gene>
    <name evidence="2" type="ORF">ATO10_10665</name>
</gene>
<feature type="chain" id="PRO_5001571305" description="Lipoprotein" evidence="1">
    <location>
        <begin position="22"/>
        <end position="154"/>
    </location>
</feature>
<evidence type="ECO:0008006" key="4">
    <source>
        <dbReference type="Google" id="ProtNLM"/>
    </source>
</evidence>
<dbReference type="Proteomes" id="UP000024836">
    <property type="component" value="Unassembled WGS sequence"/>
</dbReference>
<name>A0A058ZKT9_9RHOB</name>
<organism evidence="2 3">
    <name type="scientific">Actibacterium atlanticum</name>
    <dbReference type="NCBI Taxonomy" id="1461693"/>
    <lineage>
        <taxon>Bacteria</taxon>
        <taxon>Pseudomonadati</taxon>
        <taxon>Pseudomonadota</taxon>
        <taxon>Alphaproteobacteria</taxon>
        <taxon>Rhodobacterales</taxon>
        <taxon>Roseobacteraceae</taxon>
        <taxon>Actibacterium</taxon>
    </lineage>
</organism>
<evidence type="ECO:0000313" key="2">
    <source>
        <dbReference type="EMBL" id="KCV81802.1"/>
    </source>
</evidence>
<evidence type="ECO:0000313" key="3">
    <source>
        <dbReference type="Proteomes" id="UP000024836"/>
    </source>
</evidence>